<comment type="subunit">
    <text evidence="13">Homotetramer.</text>
</comment>
<feature type="domain" description="Dihydrodipicolinate reductase C-terminal" evidence="15">
    <location>
        <begin position="129"/>
        <end position="261"/>
    </location>
</feature>
<comment type="caution">
    <text evidence="16">The sequence shown here is derived from an EMBL/GenBank/DDBJ whole genome shotgun (WGS) entry which is preliminary data.</text>
</comment>
<keyword evidence="6 13" id="KW-0560">Oxidoreductase</keyword>
<feature type="domain" description="Dihydrodipicolinate reductase N-terminal" evidence="14">
    <location>
        <begin position="1"/>
        <end position="124"/>
    </location>
</feature>
<evidence type="ECO:0000313" key="16">
    <source>
        <dbReference type="EMBL" id="NWO23339.1"/>
    </source>
</evidence>
<comment type="catalytic activity">
    <reaction evidence="12 13">
        <text>(S)-2,3,4,5-tetrahydrodipicolinate + NAD(+) + H2O = (2S,4S)-4-hydroxy-2,3,4,5-tetrahydrodipicolinate + NADH + H(+)</text>
        <dbReference type="Rhea" id="RHEA:35323"/>
        <dbReference type="ChEBI" id="CHEBI:15377"/>
        <dbReference type="ChEBI" id="CHEBI:15378"/>
        <dbReference type="ChEBI" id="CHEBI:16845"/>
        <dbReference type="ChEBI" id="CHEBI:57540"/>
        <dbReference type="ChEBI" id="CHEBI:57945"/>
        <dbReference type="ChEBI" id="CHEBI:67139"/>
        <dbReference type="EC" id="1.17.1.8"/>
    </reaction>
</comment>
<dbReference type="SUPFAM" id="SSF51735">
    <property type="entry name" value="NAD(P)-binding Rossmann-fold domains"/>
    <property type="match status" value="1"/>
</dbReference>
<dbReference type="HAMAP" id="MF_00102">
    <property type="entry name" value="DapB"/>
    <property type="match status" value="1"/>
</dbReference>
<evidence type="ECO:0000256" key="3">
    <source>
        <dbReference type="ARBA" id="ARBA00022605"/>
    </source>
</evidence>
<feature type="binding site" evidence="13">
    <location>
        <position position="43"/>
    </location>
    <ligand>
        <name>NAD(+)</name>
        <dbReference type="ChEBI" id="CHEBI:57540"/>
    </ligand>
</feature>
<dbReference type="Gene3D" id="3.30.360.10">
    <property type="entry name" value="Dihydrodipicolinate Reductase, domain 2"/>
    <property type="match status" value="1"/>
</dbReference>
<dbReference type="GO" id="GO:0005829">
    <property type="term" value="C:cytosol"/>
    <property type="evidence" value="ECO:0007669"/>
    <property type="project" value="TreeGrafter"/>
</dbReference>
<evidence type="ECO:0000256" key="9">
    <source>
        <dbReference type="ARBA" id="ARBA00037922"/>
    </source>
</evidence>
<dbReference type="UniPathway" id="UPA00034">
    <property type="reaction ID" value="UER00018"/>
</dbReference>
<keyword evidence="4 13" id="KW-0521">NADP</keyword>
<comment type="caution">
    <text evidence="13">Was originally thought to be a dihydrodipicolinate reductase (DHDPR), catalyzing the conversion of dihydrodipicolinate to tetrahydrodipicolinate. However, it was shown in E.coli that the substrate of the enzymatic reaction is not dihydrodipicolinate (DHDP) but in fact (2S,4S)-4-hydroxy-2,3,4,5-tetrahydrodipicolinic acid (HTPA), the product released by the DapA-catalyzed reaction.</text>
</comment>
<evidence type="ECO:0000256" key="1">
    <source>
        <dbReference type="ARBA" id="ARBA00006642"/>
    </source>
</evidence>
<organism evidence="16 17">
    <name type="scientific">Mogibacterium timidum</name>
    <dbReference type="NCBI Taxonomy" id="35519"/>
    <lineage>
        <taxon>Bacteria</taxon>
        <taxon>Bacillati</taxon>
        <taxon>Bacillota</taxon>
        <taxon>Clostridia</taxon>
        <taxon>Peptostreptococcales</taxon>
        <taxon>Anaerovoracaceae</taxon>
        <taxon>Mogibacterium</taxon>
    </lineage>
</organism>
<name>A0A7Y8VRI5_9FIRM</name>
<dbReference type="RefSeq" id="WP_009644042.1">
    <property type="nucleotide sequence ID" value="NZ_CAUTAN010000005.1"/>
</dbReference>
<evidence type="ECO:0000256" key="11">
    <source>
        <dbReference type="ARBA" id="ARBA00049080"/>
    </source>
</evidence>
<evidence type="ECO:0000256" key="12">
    <source>
        <dbReference type="ARBA" id="ARBA00049396"/>
    </source>
</evidence>
<dbReference type="InterPro" id="IPR022663">
    <property type="entry name" value="DapB_C"/>
</dbReference>
<keyword evidence="17" id="KW-1185">Reference proteome</keyword>
<comment type="caution">
    <text evidence="13">Lacks conserved residue(s) required for the propagation of feature annotation.</text>
</comment>
<dbReference type="GO" id="GO:0019877">
    <property type="term" value="P:diaminopimelate biosynthetic process"/>
    <property type="evidence" value="ECO:0007669"/>
    <property type="project" value="UniProtKB-UniRule"/>
</dbReference>
<gene>
    <name evidence="13" type="primary">dapB</name>
    <name evidence="16" type="ORF">HW270_04485</name>
</gene>
<dbReference type="InterPro" id="IPR023940">
    <property type="entry name" value="DHDPR_bac"/>
</dbReference>
<reference evidence="16 17" key="1">
    <citation type="submission" date="2020-06" db="EMBL/GenBank/DDBJ databases">
        <title>Mogibacterium timidum strain W9173 genomic sequence.</title>
        <authorList>
            <person name="Wade W.G."/>
            <person name="Johnston C.D."/>
            <person name="Chen T."/>
            <person name="Dewhirst F.E."/>
        </authorList>
    </citation>
    <scope>NUCLEOTIDE SEQUENCE [LARGE SCALE GENOMIC DNA]</scope>
    <source>
        <strain evidence="16 17">W9173</strain>
    </source>
</reference>
<evidence type="ECO:0000259" key="14">
    <source>
        <dbReference type="Pfam" id="PF01113"/>
    </source>
</evidence>
<dbReference type="Proteomes" id="UP000526307">
    <property type="component" value="Unassembled WGS sequence"/>
</dbReference>
<keyword evidence="8 13" id="KW-0457">Lysine biosynthesis</keyword>
<evidence type="ECO:0000256" key="13">
    <source>
        <dbReference type="HAMAP-Rule" id="MF_00102"/>
    </source>
</evidence>
<feature type="binding site" evidence="13">
    <location>
        <begin position="98"/>
        <end position="100"/>
    </location>
    <ligand>
        <name>NAD(+)</name>
        <dbReference type="ChEBI" id="CHEBI:57540"/>
    </ligand>
</feature>
<evidence type="ECO:0000313" key="17">
    <source>
        <dbReference type="Proteomes" id="UP000526307"/>
    </source>
</evidence>
<sequence>MKLLVVGPRGKMGRLITGIAAEREDITLVGGVAPSGRDYIGTDLGEVAMIGRSLGVPVVSDVEELIDKCDVIIDFATVEQAMVTLEAAVRHKKALICGTTGFNAEQRSTFEEAGKVIPVMLAANTSRLVNVMYKLIEDATKLAGDVDIEILDMHDNTKLDSPSGTAKEIGEIVAAARGKALHDVDRYGREGRCPRRHGEIAFHSIRGGDISSSHTTYFVGPGERLEITHHSQSFKCFAAGAVDCAVFLGKQSVGSYTVQDCFGL</sequence>
<dbReference type="PANTHER" id="PTHR20836">
    <property type="entry name" value="DIHYDRODIPICOLINATE REDUCTASE"/>
    <property type="match status" value="1"/>
</dbReference>
<evidence type="ECO:0000256" key="6">
    <source>
        <dbReference type="ARBA" id="ARBA00023002"/>
    </source>
</evidence>
<comment type="pathway">
    <text evidence="9 13">Amino-acid biosynthesis; L-lysine biosynthesis via DAP pathway; (S)-tetrahydrodipicolinate from L-aspartate: step 4/4.</text>
</comment>
<evidence type="ECO:0000256" key="4">
    <source>
        <dbReference type="ARBA" id="ARBA00022857"/>
    </source>
</evidence>
<keyword evidence="3 13" id="KW-0028">Amino-acid biosynthesis</keyword>
<dbReference type="AlphaFoldDB" id="A0A7Y8VRI5"/>
<feature type="active site" description="Proton donor/acceptor" evidence="13">
    <location>
        <position position="154"/>
    </location>
</feature>
<feature type="active site" description="Proton donor" evidence="13">
    <location>
        <position position="158"/>
    </location>
</feature>
<dbReference type="EMBL" id="JABXYR010000001">
    <property type="protein sequence ID" value="NWO23339.1"/>
    <property type="molecule type" value="Genomic_DNA"/>
</dbReference>
<dbReference type="GO" id="GO:0051287">
    <property type="term" value="F:NAD binding"/>
    <property type="evidence" value="ECO:0007669"/>
    <property type="project" value="UniProtKB-UniRule"/>
</dbReference>
<dbReference type="GO" id="GO:0050661">
    <property type="term" value="F:NADP binding"/>
    <property type="evidence" value="ECO:0007669"/>
    <property type="project" value="UniProtKB-UniRule"/>
</dbReference>
<keyword evidence="5 13" id="KW-0220">Diaminopimelate biosynthesis</keyword>
<comment type="similarity">
    <text evidence="1 13">Belongs to the DapB family.</text>
</comment>
<dbReference type="Gene3D" id="3.40.50.720">
    <property type="entry name" value="NAD(P)-binding Rossmann-like Domain"/>
    <property type="match status" value="1"/>
</dbReference>
<dbReference type="InterPro" id="IPR000846">
    <property type="entry name" value="DapB_N"/>
</dbReference>
<feature type="binding site" evidence="13">
    <location>
        <begin position="122"/>
        <end position="125"/>
    </location>
    <ligand>
        <name>NAD(+)</name>
        <dbReference type="ChEBI" id="CHEBI:57540"/>
    </ligand>
</feature>
<dbReference type="SUPFAM" id="SSF55347">
    <property type="entry name" value="Glyceraldehyde-3-phosphate dehydrogenase-like, C-terminal domain"/>
    <property type="match status" value="1"/>
</dbReference>
<dbReference type="NCBIfam" id="TIGR00036">
    <property type="entry name" value="dapB"/>
    <property type="match status" value="1"/>
</dbReference>
<dbReference type="CDD" id="cd02274">
    <property type="entry name" value="DHDPR_N"/>
    <property type="match status" value="1"/>
</dbReference>
<comment type="subcellular location">
    <subcellularLocation>
        <location evidence="13">Cytoplasm</location>
    </subcellularLocation>
</comment>
<dbReference type="GO" id="GO:0016726">
    <property type="term" value="F:oxidoreductase activity, acting on CH or CH2 groups, NAD or NADP as acceptor"/>
    <property type="evidence" value="ECO:0007669"/>
    <property type="project" value="UniProtKB-UniRule"/>
</dbReference>
<comment type="catalytic activity">
    <reaction evidence="11 13">
        <text>(S)-2,3,4,5-tetrahydrodipicolinate + NADP(+) + H2O = (2S,4S)-4-hydroxy-2,3,4,5-tetrahydrodipicolinate + NADPH + H(+)</text>
        <dbReference type="Rhea" id="RHEA:35331"/>
        <dbReference type="ChEBI" id="CHEBI:15377"/>
        <dbReference type="ChEBI" id="CHEBI:15378"/>
        <dbReference type="ChEBI" id="CHEBI:16845"/>
        <dbReference type="ChEBI" id="CHEBI:57783"/>
        <dbReference type="ChEBI" id="CHEBI:58349"/>
        <dbReference type="ChEBI" id="CHEBI:67139"/>
        <dbReference type="EC" id="1.17.1.8"/>
    </reaction>
</comment>
<protein>
    <recommendedName>
        <fullName evidence="10 13">4-hydroxy-tetrahydrodipicolinate reductase</fullName>
        <shortName evidence="13">HTPA reductase</shortName>
        <ecNumber evidence="10 13">1.17.1.8</ecNumber>
    </recommendedName>
</protein>
<evidence type="ECO:0000259" key="15">
    <source>
        <dbReference type="Pfam" id="PF05173"/>
    </source>
</evidence>
<evidence type="ECO:0000256" key="2">
    <source>
        <dbReference type="ARBA" id="ARBA00022490"/>
    </source>
</evidence>
<keyword evidence="2 13" id="KW-0963">Cytoplasm</keyword>
<dbReference type="PIRSF" id="PIRSF000161">
    <property type="entry name" value="DHPR"/>
    <property type="match status" value="1"/>
</dbReference>
<dbReference type="InterPro" id="IPR036291">
    <property type="entry name" value="NAD(P)-bd_dom_sf"/>
</dbReference>
<dbReference type="PANTHER" id="PTHR20836:SF0">
    <property type="entry name" value="4-HYDROXY-TETRAHYDRODIPICOLINATE REDUCTASE 1, CHLOROPLASTIC-RELATED"/>
    <property type="match status" value="1"/>
</dbReference>
<evidence type="ECO:0000256" key="10">
    <source>
        <dbReference type="ARBA" id="ARBA00038983"/>
    </source>
</evidence>
<dbReference type="EC" id="1.17.1.8" evidence="10 13"/>
<dbReference type="Pfam" id="PF05173">
    <property type="entry name" value="DapB_C"/>
    <property type="match status" value="1"/>
</dbReference>
<evidence type="ECO:0000256" key="8">
    <source>
        <dbReference type="ARBA" id="ARBA00023154"/>
    </source>
</evidence>
<keyword evidence="7 13" id="KW-0520">NAD</keyword>
<feature type="binding site" evidence="13">
    <location>
        <begin position="164"/>
        <end position="165"/>
    </location>
    <ligand>
        <name>(S)-2,3,4,5-tetrahydrodipicolinate</name>
        <dbReference type="ChEBI" id="CHEBI:16845"/>
    </ligand>
</feature>
<comment type="function">
    <text evidence="13">Catalyzes the conversion of 4-hydroxy-tetrahydrodipicolinate (HTPA) to tetrahydrodipicolinate.</text>
</comment>
<evidence type="ECO:0000256" key="5">
    <source>
        <dbReference type="ARBA" id="ARBA00022915"/>
    </source>
</evidence>
<proteinExistence type="inferred from homology"/>
<dbReference type="GO" id="GO:0009089">
    <property type="term" value="P:lysine biosynthetic process via diaminopimelate"/>
    <property type="evidence" value="ECO:0007669"/>
    <property type="project" value="UniProtKB-UniRule"/>
</dbReference>
<feature type="binding site" evidence="13">
    <location>
        <begin position="7"/>
        <end position="12"/>
    </location>
    <ligand>
        <name>NAD(+)</name>
        <dbReference type="ChEBI" id="CHEBI:57540"/>
    </ligand>
</feature>
<dbReference type="Pfam" id="PF01113">
    <property type="entry name" value="DapB_N"/>
    <property type="match status" value="1"/>
</dbReference>
<dbReference type="InterPro" id="IPR022664">
    <property type="entry name" value="DapB_N_CS"/>
</dbReference>
<dbReference type="GO" id="GO:0008839">
    <property type="term" value="F:4-hydroxy-tetrahydrodipicolinate reductase"/>
    <property type="evidence" value="ECO:0007669"/>
    <property type="project" value="UniProtKB-UniRule"/>
</dbReference>
<feature type="binding site" evidence="13">
    <location>
        <position position="52"/>
    </location>
    <ligand>
        <name>NADP(+)</name>
        <dbReference type="ChEBI" id="CHEBI:58349"/>
    </ligand>
</feature>
<evidence type="ECO:0000256" key="7">
    <source>
        <dbReference type="ARBA" id="ARBA00023027"/>
    </source>
</evidence>
<accession>A0A7Y8VRI5</accession>
<dbReference type="PROSITE" id="PS01298">
    <property type="entry name" value="DAPB"/>
    <property type="match status" value="1"/>
</dbReference>